<evidence type="ECO:0000313" key="2">
    <source>
        <dbReference type="EMBL" id="UTW09505.1"/>
    </source>
</evidence>
<gene>
    <name evidence="2" type="ORF">KDW96_09470</name>
</gene>
<name>A0ABY5HB48_9PSED</name>
<accession>A0ABY5HB48</accession>
<evidence type="ECO:0000313" key="3">
    <source>
        <dbReference type="Proteomes" id="UP001059672"/>
    </source>
</evidence>
<dbReference type="RefSeq" id="WP_255840162.1">
    <property type="nucleotide sequence ID" value="NZ_CP073346.1"/>
</dbReference>
<sequence length="176" mass="19089">MLLRLTSKVISAVLLGGCLLAGPLYAAESASSLGGAEQDRYLAELKRLYLTQDERQALLAHSNDLLKTYALSAAYQVGQAQRQDLRYQLRLGGPGELLLREEIRSAEGADVAVRNQRIALFGVDPYIRYDCPTSGISCVLFSPADGSPLLSIVRDHKGAAELAKALSFLIRNLQKG</sequence>
<feature type="chain" id="PRO_5045110736" evidence="1">
    <location>
        <begin position="27"/>
        <end position="176"/>
    </location>
</feature>
<keyword evidence="1" id="KW-0732">Signal</keyword>
<feature type="signal peptide" evidence="1">
    <location>
        <begin position="1"/>
        <end position="26"/>
    </location>
</feature>
<keyword evidence="3" id="KW-1185">Reference proteome</keyword>
<dbReference type="Proteomes" id="UP001059672">
    <property type="component" value="Chromosome"/>
</dbReference>
<evidence type="ECO:0000256" key="1">
    <source>
        <dbReference type="SAM" id="SignalP"/>
    </source>
</evidence>
<protein>
    <submittedName>
        <fullName evidence="2">Uncharacterized protein</fullName>
    </submittedName>
</protein>
<dbReference type="EMBL" id="CP073346">
    <property type="protein sequence ID" value="UTW09505.1"/>
    <property type="molecule type" value="Genomic_DNA"/>
</dbReference>
<proteinExistence type="predicted"/>
<reference evidence="2" key="1">
    <citation type="submission" date="2021-04" db="EMBL/GenBank/DDBJ databases">
        <title>Oceanospirillales bacteria with DddD are important DMSP degraders in coastal seawater.</title>
        <authorList>
            <person name="Liu J."/>
        </authorList>
    </citation>
    <scope>NUCLEOTIDE SEQUENCE</scope>
    <source>
        <strain evidence="2">D13-4</strain>
    </source>
</reference>
<organism evidence="2 3">
    <name type="scientific">Pseudomonas benzenivorans</name>
    <dbReference type="NCBI Taxonomy" id="556533"/>
    <lineage>
        <taxon>Bacteria</taxon>
        <taxon>Pseudomonadati</taxon>
        <taxon>Pseudomonadota</taxon>
        <taxon>Gammaproteobacteria</taxon>
        <taxon>Pseudomonadales</taxon>
        <taxon>Pseudomonadaceae</taxon>
        <taxon>Pseudomonas</taxon>
    </lineage>
</organism>